<dbReference type="InterPro" id="IPR036291">
    <property type="entry name" value="NAD(P)-bd_dom_sf"/>
</dbReference>
<dbReference type="SMART" id="SM00829">
    <property type="entry name" value="PKS_ER"/>
    <property type="match status" value="1"/>
</dbReference>
<proteinExistence type="inferred from homology"/>
<sequence>MATNTAAWLTGKHVRPLSVTSALMPKLVPGSIIVETKALAINPVDAAIQTAGIIATEYPIVMGLDGAGVVHAISDDVTNLKVGDRVLAFTAGGTAPGGQGGTFQQYFCADSKYVAVLPDNVKFTEGVVVTSCLTVAAISLFDEKCLALSHPTVKGLAEPNGKIVLVWAGATVVGSCAIQMAKLAGYEVWTTSSEHNFDYCKDLGAAHVFDYKRPDIVDEVVQAINASGKPLAGAFGAHLWTANDCAQVVRKLGNSVEHTRAVGTVIPEGYGFSVPEDWPESVKFCWLLNKSEAAEWIWREWITKALADERMKCKPDADVVGKGLEFVQEALDKWSKGVSASKIVVEL</sequence>
<evidence type="ECO:0000256" key="1">
    <source>
        <dbReference type="ARBA" id="ARBA00008072"/>
    </source>
</evidence>
<dbReference type="GO" id="GO:0016651">
    <property type="term" value="F:oxidoreductase activity, acting on NAD(P)H"/>
    <property type="evidence" value="ECO:0007669"/>
    <property type="project" value="InterPro"/>
</dbReference>
<dbReference type="EMBL" id="NAJO01000007">
    <property type="protein sequence ID" value="OQO11128.1"/>
    <property type="molecule type" value="Genomic_DNA"/>
</dbReference>
<dbReference type="SUPFAM" id="SSF51735">
    <property type="entry name" value="NAD(P)-binding Rossmann-fold domains"/>
    <property type="match status" value="1"/>
</dbReference>
<feature type="domain" description="Enoyl reductase (ER)" evidence="4">
    <location>
        <begin position="12"/>
        <end position="345"/>
    </location>
</feature>
<protein>
    <recommendedName>
        <fullName evidence="4">Enoyl reductase (ER) domain-containing protein</fullName>
    </recommendedName>
</protein>
<comment type="similarity">
    <text evidence="1">Belongs to the zinc-containing alcohol dehydrogenase family.</text>
</comment>
<comment type="caution">
    <text evidence="5">The sequence shown here is derived from an EMBL/GenBank/DDBJ whole genome shotgun (WGS) entry which is preliminary data.</text>
</comment>
<dbReference type="InterPro" id="IPR013154">
    <property type="entry name" value="ADH-like_N"/>
</dbReference>
<evidence type="ECO:0000313" key="6">
    <source>
        <dbReference type="Proteomes" id="UP000192596"/>
    </source>
</evidence>
<name>A0A1V8TIP8_9PEZI</name>
<dbReference type="AlphaFoldDB" id="A0A1V8TIP8"/>
<dbReference type="CDD" id="cd08249">
    <property type="entry name" value="enoyl_reductase_like"/>
    <property type="match status" value="1"/>
</dbReference>
<dbReference type="OrthoDB" id="48317at2759"/>
<comment type="subunit">
    <text evidence="2">Monomer.</text>
</comment>
<dbReference type="SUPFAM" id="SSF50129">
    <property type="entry name" value="GroES-like"/>
    <property type="match status" value="1"/>
</dbReference>
<dbReference type="PANTHER" id="PTHR45348">
    <property type="entry name" value="HYPOTHETICAL OXIDOREDUCTASE (EUROFUNG)"/>
    <property type="match status" value="1"/>
</dbReference>
<dbReference type="Gene3D" id="3.40.50.720">
    <property type="entry name" value="NAD(P)-binding Rossmann-like Domain"/>
    <property type="match status" value="1"/>
</dbReference>
<organism evidence="5 6">
    <name type="scientific">Cryoendolithus antarcticus</name>
    <dbReference type="NCBI Taxonomy" id="1507870"/>
    <lineage>
        <taxon>Eukaryota</taxon>
        <taxon>Fungi</taxon>
        <taxon>Dikarya</taxon>
        <taxon>Ascomycota</taxon>
        <taxon>Pezizomycotina</taxon>
        <taxon>Dothideomycetes</taxon>
        <taxon>Dothideomycetidae</taxon>
        <taxon>Cladosporiales</taxon>
        <taxon>Cladosporiaceae</taxon>
        <taxon>Cryoendolithus</taxon>
    </lineage>
</organism>
<reference evidence="6" key="1">
    <citation type="submission" date="2017-03" db="EMBL/GenBank/DDBJ databases">
        <title>Genomes of endolithic fungi from Antarctica.</title>
        <authorList>
            <person name="Coleine C."/>
            <person name="Masonjones S."/>
            <person name="Stajich J.E."/>
        </authorList>
    </citation>
    <scope>NUCLEOTIDE SEQUENCE [LARGE SCALE GENOMIC DNA]</scope>
    <source>
        <strain evidence="6">CCFEE 5527</strain>
    </source>
</reference>
<dbReference type="Pfam" id="PF08240">
    <property type="entry name" value="ADH_N"/>
    <property type="match status" value="1"/>
</dbReference>
<dbReference type="InterPro" id="IPR011032">
    <property type="entry name" value="GroES-like_sf"/>
</dbReference>
<dbReference type="InParanoid" id="A0A1V8TIP8"/>
<dbReference type="PANTHER" id="PTHR45348:SF2">
    <property type="entry name" value="ZINC-TYPE ALCOHOL DEHYDROGENASE-LIKE PROTEIN C2E1P3.01"/>
    <property type="match status" value="1"/>
</dbReference>
<gene>
    <name evidence="5" type="ORF">B0A48_05383</name>
</gene>
<accession>A0A1V8TIP8</accession>
<dbReference type="STRING" id="1507870.A0A1V8TIP8"/>
<evidence type="ECO:0000256" key="3">
    <source>
        <dbReference type="ARBA" id="ARBA00023002"/>
    </source>
</evidence>
<dbReference type="Proteomes" id="UP000192596">
    <property type="component" value="Unassembled WGS sequence"/>
</dbReference>
<dbReference type="InterPro" id="IPR047122">
    <property type="entry name" value="Trans-enoyl_RdTase-like"/>
</dbReference>
<dbReference type="Gene3D" id="3.90.180.10">
    <property type="entry name" value="Medium-chain alcohol dehydrogenases, catalytic domain"/>
    <property type="match status" value="1"/>
</dbReference>
<dbReference type="InterPro" id="IPR013149">
    <property type="entry name" value="ADH-like_C"/>
</dbReference>
<evidence type="ECO:0000256" key="2">
    <source>
        <dbReference type="ARBA" id="ARBA00011245"/>
    </source>
</evidence>
<dbReference type="InterPro" id="IPR020843">
    <property type="entry name" value="ER"/>
</dbReference>
<keyword evidence="6" id="KW-1185">Reference proteome</keyword>
<dbReference type="Pfam" id="PF00107">
    <property type="entry name" value="ADH_zinc_N"/>
    <property type="match status" value="1"/>
</dbReference>
<evidence type="ECO:0000313" key="5">
    <source>
        <dbReference type="EMBL" id="OQO11128.1"/>
    </source>
</evidence>
<evidence type="ECO:0000259" key="4">
    <source>
        <dbReference type="SMART" id="SM00829"/>
    </source>
</evidence>
<keyword evidence="3" id="KW-0560">Oxidoreductase</keyword>